<comment type="caution">
    <text evidence="1">The sequence shown here is derived from an EMBL/GenBank/DDBJ whole genome shotgun (WGS) entry which is preliminary data.</text>
</comment>
<organism evidence="1 2">
    <name type="scientific">Bowmanella pacifica</name>
    <dbReference type="NCBI Taxonomy" id="502051"/>
    <lineage>
        <taxon>Bacteria</taxon>
        <taxon>Pseudomonadati</taxon>
        <taxon>Pseudomonadota</taxon>
        <taxon>Gammaproteobacteria</taxon>
        <taxon>Alteromonadales</taxon>
        <taxon>Alteromonadaceae</taxon>
        <taxon>Bowmanella</taxon>
    </lineage>
</organism>
<evidence type="ECO:0000313" key="2">
    <source>
        <dbReference type="Proteomes" id="UP000606935"/>
    </source>
</evidence>
<dbReference type="RefSeq" id="WP_188697993.1">
    <property type="nucleotide sequence ID" value="NZ_BMLS01000007.1"/>
</dbReference>
<proteinExistence type="predicted"/>
<name>A0A917Z5A2_9ALTE</name>
<evidence type="ECO:0008006" key="3">
    <source>
        <dbReference type="Google" id="ProtNLM"/>
    </source>
</evidence>
<reference evidence="1" key="2">
    <citation type="submission" date="2020-09" db="EMBL/GenBank/DDBJ databases">
        <authorList>
            <person name="Sun Q."/>
            <person name="Zhou Y."/>
        </authorList>
    </citation>
    <scope>NUCLEOTIDE SEQUENCE</scope>
    <source>
        <strain evidence="1">CGMCC 1.7086</strain>
    </source>
</reference>
<gene>
    <name evidence="1" type="ORF">GCM10010982_34010</name>
</gene>
<evidence type="ECO:0000313" key="1">
    <source>
        <dbReference type="EMBL" id="GGO73464.1"/>
    </source>
</evidence>
<dbReference type="AlphaFoldDB" id="A0A917Z5A2"/>
<accession>A0A917Z5A2</accession>
<keyword evidence="2" id="KW-1185">Reference proteome</keyword>
<protein>
    <recommendedName>
        <fullName evidence="3">Lipoprotein</fullName>
    </recommendedName>
</protein>
<sequence length="233" mass="25321">MHKNAICLFGGLWLLTGCELSVGNSNDQDDPHYAFDFEQSDHGWQAGFSDYPKDNADIYELASGRKALPSDVQKQGFMLSGHNRSDDLFMYLKGQFTGLAASSRYQANIQLTLLTSAGEGCAGAGGAPGESVWVKFGFAETEPKQVDYYLNQDKGNQGNSGKNANIIGNVAASGANCEGSQYVEKRLASTAQTQLQFTTNSDGSIWLFVGTDSGYEGKTTLYYDKIDIQLKRL</sequence>
<reference evidence="1" key="1">
    <citation type="journal article" date="2014" name="Int. J. Syst. Evol. Microbiol.">
        <title>Complete genome sequence of Corynebacterium casei LMG S-19264T (=DSM 44701T), isolated from a smear-ripened cheese.</title>
        <authorList>
            <consortium name="US DOE Joint Genome Institute (JGI-PGF)"/>
            <person name="Walter F."/>
            <person name="Albersmeier A."/>
            <person name="Kalinowski J."/>
            <person name="Ruckert C."/>
        </authorList>
    </citation>
    <scope>NUCLEOTIDE SEQUENCE</scope>
    <source>
        <strain evidence="1">CGMCC 1.7086</strain>
    </source>
</reference>
<dbReference type="PROSITE" id="PS51257">
    <property type="entry name" value="PROKAR_LIPOPROTEIN"/>
    <property type="match status" value="1"/>
</dbReference>
<dbReference type="EMBL" id="BMLS01000007">
    <property type="protein sequence ID" value="GGO73464.1"/>
    <property type="molecule type" value="Genomic_DNA"/>
</dbReference>
<dbReference type="Proteomes" id="UP000606935">
    <property type="component" value="Unassembled WGS sequence"/>
</dbReference>